<evidence type="ECO:0000256" key="1">
    <source>
        <dbReference type="SAM" id="Phobius"/>
    </source>
</evidence>
<protein>
    <recommendedName>
        <fullName evidence="4">Transmembrane protein</fullName>
    </recommendedName>
</protein>
<reference evidence="2" key="1">
    <citation type="submission" date="2021-06" db="EMBL/GenBank/DDBJ databases">
        <title>Comparative genomics, transcriptomics and evolutionary studies reveal genomic signatures of adaptation to plant cell wall in hemibiotrophic fungi.</title>
        <authorList>
            <consortium name="DOE Joint Genome Institute"/>
            <person name="Baroncelli R."/>
            <person name="Diaz J.F."/>
            <person name="Benocci T."/>
            <person name="Peng M."/>
            <person name="Battaglia E."/>
            <person name="Haridas S."/>
            <person name="Andreopoulos W."/>
            <person name="Labutti K."/>
            <person name="Pangilinan J."/>
            <person name="Floch G.L."/>
            <person name="Makela M.R."/>
            <person name="Henrissat B."/>
            <person name="Grigoriev I.V."/>
            <person name="Crouch J.A."/>
            <person name="De Vries R.P."/>
            <person name="Sukno S.A."/>
            <person name="Thon M.R."/>
        </authorList>
    </citation>
    <scope>NUCLEOTIDE SEQUENCE</scope>
    <source>
        <strain evidence="2">CBS 125086</strain>
    </source>
</reference>
<evidence type="ECO:0008006" key="4">
    <source>
        <dbReference type="Google" id="ProtNLM"/>
    </source>
</evidence>
<evidence type="ECO:0000313" key="2">
    <source>
        <dbReference type="EMBL" id="KAK1594228.1"/>
    </source>
</evidence>
<evidence type="ECO:0000313" key="3">
    <source>
        <dbReference type="Proteomes" id="UP001230504"/>
    </source>
</evidence>
<feature type="transmembrane region" description="Helical" evidence="1">
    <location>
        <begin position="130"/>
        <end position="153"/>
    </location>
</feature>
<keyword evidence="3" id="KW-1185">Reference proteome</keyword>
<dbReference type="RefSeq" id="XP_060415449.1">
    <property type="nucleotide sequence ID" value="XM_060557546.1"/>
</dbReference>
<keyword evidence="1" id="KW-0472">Membrane</keyword>
<dbReference type="GeneID" id="85441786"/>
<name>A0AAD8V6D9_9PEZI</name>
<proteinExistence type="predicted"/>
<dbReference type="EMBL" id="JAHLJV010000021">
    <property type="protein sequence ID" value="KAK1594228.1"/>
    <property type="molecule type" value="Genomic_DNA"/>
</dbReference>
<sequence length="206" mass="23783">MASYLARRCQYPRSSILFPSYDALLGWRASCVSGSSLPSLSNLPNRHPPLVGVLDEWTHESSAKCYHLRLFYSHHVLCKNRLHAHGDKMPCCYPGCIKQALATLTRSRRRGLSRALRGISRCRSALPMKFWVLFSNRVFFIFFYSYFCLFFLASPRRRESVYRSHRPGPYVSQICGNRDHPKYRLLEPSLRSRSSSPVGSKAVNRF</sequence>
<comment type="caution">
    <text evidence="2">The sequence shown here is derived from an EMBL/GenBank/DDBJ whole genome shotgun (WGS) entry which is preliminary data.</text>
</comment>
<dbReference type="AlphaFoldDB" id="A0AAD8V6D9"/>
<dbReference type="Proteomes" id="UP001230504">
    <property type="component" value="Unassembled WGS sequence"/>
</dbReference>
<accession>A0AAD8V6D9</accession>
<gene>
    <name evidence="2" type="ORF">LY79DRAFT_550211</name>
</gene>
<keyword evidence="1" id="KW-1133">Transmembrane helix</keyword>
<keyword evidence="1" id="KW-0812">Transmembrane</keyword>
<organism evidence="2 3">
    <name type="scientific">Colletotrichum navitas</name>
    <dbReference type="NCBI Taxonomy" id="681940"/>
    <lineage>
        <taxon>Eukaryota</taxon>
        <taxon>Fungi</taxon>
        <taxon>Dikarya</taxon>
        <taxon>Ascomycota</taxon>
        <taxon>Pezizomycotina</taxon>
        <taxon>Sordariomycetes</taxon>
        <taxon>Hypocreomycetidae</taxon>
        <taxon>Glomerellales</taxon>
        <taxon>Glomerellaceae</taxon>
        <taxon>Colletotrichum</taxon>
        <taxon>Colletotrichum graminicola species complex</taxon>
    </lineage>
</organism>